<dbReference type="Pfam" id="PF03466">
    <property type="entry name" value="LysR_substrate"/>
    <property type="match status" value="1"/>
</dbReference>
<gene>
    <name evidence="6" type="ORF">SBA5_160003</name>
</gene>
<evidence type="ECO:0000313" key="6">
    <source>
        <dbReference type="EMBL" id="SPE18519.1"/>
    </source>
</evidence>
<organism evidence="6 7">
    <name type="scientific">Candidatus Sulfuritelmatomonas gaucii</name>
    <dbReference type="NCBI Taxonomy" id="2043161"/>
    <lineage>
        <taxon>Bacteria</taxon>
        <taxon>Pseudomonadati</taxon>
        <taxon>Acidobacteriota</taxon>
        <taxon>Terriglobia</taxon>
        <taxon>Terriglobales</taxon>
        <taxon>Acidobacteriaceae</taxon>
        <taxon>Candidatus Sulfuritelmatomonas</taxon>
    </lineage>
</organism>
<dbReference type="AlphaFoldDB" id="A0A2N9L5K4"/>
<dbReference type="SUPFAM" id="SSF53850">
    <property type="entry name" value="Periplasmic binding protein-like II"/>
    <property type="match status" value="1"/>
</dbReference>
<keyword evidence="4" id="KW-0804">Transcription</keyword>
<reference evidence="7" key="1">
    <citation type="submission" date="2018-02" db="EMBL/GenBank/DDBJ databases">
        <authorList>
            <person name="Hausmann B."/>
        </authorList>
    </citation>
    <scope>NUCLEOTIDE SEQUENCE [LARGE SCALE GENOMIC DNA]</scope>
    <source>
        <strain evidence="7">Peat soil MAG SbA5</strain>
    </source>
</reference>
<dbReference type="Proteomes" id="UP000239735">
    <property type="component" value="Unassembled WGS sequence"/>
</dbReference>
<comment type="similarity">
    <text evidence="1">Belongs to the LysR transcriptional regulatory family.</text>
</comment>
<dbReference type="InterPro" id="IPR000847">
    <property type="entry name" value="LysR_HTH_N"/>
</dbReference>
<dbReference type="InterPro" id="IPR036388">
    <property type="entry name" value="WH-like_DNA-bd_sf"/>
</dbReference>
<dbReference type="InterPro" id="IPR036390">
    <property type="entry name" value="WH_DNA-bd_sf"/>
</dbReference>
<dbReference type="Gene3D" id="3.40.190.290">
    <property type="match status" value="1"/>
</dbReference>
<dbReference type="PANTHER" id="PTHR30126">
    <property type="entry name" value="HTH-TYPE TRANSCRIPTIONAL REGULATOR"/>
    <property type="match status" value="1"/>
</dbReference>
<feature type="domain" description="HTH lysR-type" evidence="5">
    <location>
        <begin position="1"/>
        <end position="60"/>
    </location>
</feature>
<evidence type="ECO:0000256" key="4">
    <source>
        <dbReference type="ARBA" id="ARBA00023163"/>
    </source>
</evidence>
<name>A0A2N9L5K4_9BACT</name>
<proteinExistence type="inferred from homology"/>
<sequence>MNSTLDQWEVLEAVVQLGSFAAAAQTMNRSQSTISYAISCLQEQFKVPLLEMKGRKAQLTEAGKALLADVEPLLSGFRALEKKAASLAAGGESELRLSIDSIFPNERLFAALAELTRLYPYILPQLHKSAFLSSVQEFQTFGADLCITGLPAREHFIKPILEIRMLAVARADHPLHAVKRQLTRLDLIQRVATIIEGATGPEPKRQPHTPSQKYVAVNTIEAAIEAVRSGMCFGWLPVYRIEPYLSSGELVRLRMPIGGERLVRLFLVAKDIDSTSREKNYIADLLGANRDLEML</sequence>
<keyword evidence="2" id="KW-0805">Transcription regulation</keyword>
<dbReference type="GO" id="GO:0000976">
    <property type="term" value="F:transcription cis-regulatory region binding"/>
    <property type="evidence" value="ECO:0007669"/>
    <property type="project" value="TreeGrafter"/>
</dbReference>
<dbReference type="SUPFAM" id="SSF46785">
    <property type="entry name" value="Winged helix' DNA-binding domain"/>
    <property type="match status" value="1"/>
</dbReference>
<protein>
    <submittedName>
        <fullName evidence="6">Transcriptional regulator, LysR family</fullName>
    </submittedName>
</protein>
<dbReference type="PROSITE" id="PS50931">
    <property type="entry name" value="HTH_LYSR"/>
    <property type="match status" value="1"/>
</dbReference>
<dbReference type="Pfam" id="PF00126">
    <property type="entry name" value="HTH_1"/>
    <property type="match status" value="1"/>
</dbReference>
<accession>A0A2N9L5K4</accession>
<evidence type="ECO:0000256" key="1">
    <source>
        <dbReference type="ARBA" id="ARBA00009437"/>
    </source>
</evidence>
<dbReference type="PANTHER" id="PTHR30126:SF88">
    <property type="entry name" value="TRANSCRIPTIONAL REGULATOR-RELATED"/>
    <property type="match status" value="1"/>
</dbReference>
<keyword evidence="3" id="KW-0238">DNA-binding</keyword>
<dbReference type="OrthoDB" id="9785745at2"/>
<dbReference type="EMBL" id="OKRB01000068">
    <property type="protein sequence ID" value="SPE18519.1"/>
    <property type="molecule type" value="Genomic_DNA"/>
</dbReference>
<dbReference type="GO" id="GO:0003700">
    <property type="term" value="F:DNA-binding transcription factor activity"/>
    <property type="evidence" value="ECO:0007669"/>
    <property type="project" value="InterPro"/>
</dbReference>
<dbReference type="Gene3D" id="1.10.10.10">
    <property type="entry name" value="Winged helix-like DNA-binding domain superfamily/Winged helix DNA-binding domain"/>
    <property type="match status" value="1"/>
</dbReference>
<evidence type="ECO:0000259" key="5">
    <source>
        <dbReference type="PROSITE" id="PS50931"/>
    </source>
</evidence>
<dbReference type="InterPro" id="IPR005119">
    <property type="entry name" value="LysR_subst-bd"/>
</dbReference>
<evidence type="ECO:0000313" key="7">
    <source>
        <dbReference type="Proteomes" id="UP000239735"/>
    </source>
</evidence>
<evidence type="ECO:0000256" key="3">
    <source>
        <dbReference type="ARBA" id="ARBA00023125"/>
    </source>
</evidence>
<evidence type="ECO:0000256" key="2">
    <source>
        <dbReference type="ARBA" id="ARBA00023015"/>
    </source>
</evidence>